<protein>
    <submittedName>
        <fullName evidence="1">Uncharacterized protein</fullName>
    </submittedName>
</protein>
<dbReference type="Proteomes" id="UP000559256">
    <property type="component" value="Unassembled WGS sequence"/>
</dbReference>
<dbReference type="SUPFAM" id="SSF52047">
    <property type="entry name" value="RNI-like"/>
    <property type="match status" value="1"/>
</dbReference>
<accession>A0A8H5G167</accession>
<evidence type="ECO:0000313" key="1">
    <source>
        <dbReference type="EMBL" id="KAF5356442.1"/>
    </source>
</evidence>
<comment type="caution">
    <text evidence="1">The sequence shown here is derived from an EMBL/GenBank/DDBJ whole genome shotgun (WGS) entry which is preliminary data.</text>
</comment>
<proteinExistence type="predicted"/>
<keyword evidence="2" id="KW-1185">Reference proteome</keyword>
<reference evidence="1 2" key="1">
    <citation type="journal article" date="2020" name="ISME J.">
        <title>Uncovering the hidden diversity of litter-decomposition mechanisms in mushroom-forming fungi.</title>
        <authorList>
            <person name="Floudas D."/>
            <person name="Bentzer J."/>
            <person name="Ahren D."/>
            <person name="Johansson T."/>
            <person name="Persson P."/>
            <person name="Tunlid A."/>
        </authorList>
    </citation>
    <scope>NUCLEOTIDE SEQUENCE [LARGE SCALE GENOMIC DNA]</scope>
    <source>
        <strain evidence="1 2">CBS 291.85</strain>
    </source>
</reference>
<dbReference type="OrthoDB" id="3256662at2759"/>
<name>A0A8H5G167_9AGAR</name>
<dbReference type="AlphaFoldDB" id="A0A8H5G167"/>
<organism evidence="1 2">
    <name type="scientific">Tetrapyrgos nigripes</name>
    <dbReference type="NCBI Taxonomy" id="182062"/>
    <lineage>
        <taxon>Eukaryota</taxon>
        <taxon>Fungi</taxon>
        <taxon>Dikarya</taxon>
        <taxon>Basidiomycota</taxon>
        <taxon>Agaricomycotina</taxon>
        <taxon>Agaricomycetes</taxon>
        <taxon>Agaricomycetidae</taxon>
        <taxon>Agaricales</taxon>
        <taxon>Marasmiineae</taxon>
        <taxon>Marasmiaceae</taxon>
        <taxon>Tetrapyrgos</taxon>
    </lineage>
</organism>
<sequence length="618" mass="71063">MAGMLKWDYPERISDVGRELSSIPYEVYEEIFLYFEPRPENFDPEQSFDLSDCKRTLIHISSACLLFRVIVLPFMFRTILIPGKVYPSHTRPRAVKLYRFCEEIVKAHDPQSTVDSSKTSIFLRCVVRYVKQCVFLEWSIDEQYCTEFVVYLRALCHFANLQRLVLQRMSLPACAELFRTSLPHLKNVTDLCLIGCDEFGQELRHFSSYSFVRLHLTGREFSDPGRLTHCHYINPKRLEELQTDSYLAFQALAKRGPMHSLRVLHVAAPRVYQLAQLQFYVHLGQARNLVELYLDSILWVDPLAQEASLQFENLKRLSCPDRMIPLFAFPATDADVALRTVRLYPAFDASDSDSHINALFRYRTPSPICYTVITRHVAACLTDLTIPYLWLLGEYRSQGGAARIFASHFEAYFPRLEILSIFDHAQLDNSDFFFTPGNQCDKRSAHDRKLLSNLIEACKRIPSLKKVNISVDRCFSGGIRKASKGPEIPWNLPHQLQILRTWFSKLPNPQLRSVSFTPQIRWTRVGSRKVVRAANSGVSAGSAGDTVVMEDPEASCVDVEEATSSIKTGEEGPTTVWKSQWIPHVPYSERHSVIQMLKSERQYLDYEECFERAGKGLW</sequence>
<gene>
    <name evidence="1" type="ORF">D9758_009533</name>
</gene>
<dbReference type="EMBL" id="JAACJM010000055">
    <property type="protein sequence ID" value="KAF5356442.1"/>
    <property type="molecule type" value="Genomic_DNA"/>
</dbReference>
<evidence type="ECO:0000313" key="2">
    <source>
        <dbReference type="Proteomes" id="UP000559256"/>
    </source>
</evidence>